<reference evidence="1" key="1">
    <citation type="submission" date="2023-07" db="EMBL/GenBank/DDBJ databases">
        <title>draft genome sequence of fig (Ficus carica).</title>
        <authorList>
            <person name="Takahashi T."/>
            <person name="Nishimura K."/>
        </authorList>
    </citation>
    <scope>NUCLEOTIDE SEQUENCE</scope>
</reference>
<protein>
    <submittedName>
        <fullName evidence="1">Uncharacterized protein</fullName>
    </submittedName>
</protein>
<name>A0AA88DU26_FICCA</name>
<comment type="caution">
    <text evidence="1">The sequence shown here is derived from an EMBL/GenBank/DDBJ whole genome shotgun (WGS) entry which is preliminary data.</text>
</comment>
<accession>A0AA88DU26</accession>
<organism evidence="1 2">
    <name type="scientific">Ficus carica</name>
    <name type="common">Common fig</name>
    <dbReference type="NCBI Taxonomy" id="3494"/>
    <lineage>
        <taxon>Eukaryota</taxon>
        <taxon>Viridiplantae</taxon>
        <taxon>Streptophyta</taxon>
        <taxon>Embryophyta</taxon>
        <taxon>Tracheophyta</taxon>
        <taxon>Spermatophyta</taxon>
        <taxon>Magnoliopsida</taxon>
        <taxon>eudicotyledons</taxon>
        <taxon>Gunneridae</taxon>
        <taxon>Pentapetalae</taxon>
        <taxon>rosids</taxon>
        <taxon>fabids</taxon>
        <taxon>Rosales</taxon>
        <taxon>Moraceae</taxon>
        <taxon>Ficeae</taxon>
        <taxon>Ficus</taxon>
    </lineage>
</organism>
<evidence type="ECO:0000313" key="1">
    <source>
        <dbReference type="EMBL" id="GMN61691.1"/>
    </source>
</evidence>
<proteinExistence type="predicted"/>
<evidence type="ECO:0000313" key="2">
    <source>
        <dbReference type="Proteomes" id="UP001187192"/>
    </source>
</evidence>
<dbReference type="Gramene" id="FCD_00026733-RA">
    <property type="protein sequence ID" value="FCD_00026733-RA:cds"/>
    <property type="gene ID" value="FCD_00026733"/>
</dbReference>
<sequence>MGSLMNQDGRKGEFKGLSAEIHKQAEPDREVEIFYDGLQHDHSLKEQLERYQPKDMSEVIYHAEGSICVEEAKLA</sequence>
<dbReference type="EMBL" id="BTGU01000116">
    <property type="protein sequence ID" value="GMN61691.1"/>
    <property type="molecule type" value="Genomic_DNA"/>
</dbReference>
<dbReference type="AlphaFoldDB" id="A0AA88DU26"/>
<keyword evidence="2" id="KW-1185">Reference proteome</keyword>
<gene>
    <name evidence="1" type="ORF">TIFTF001_030792</name>
</gene>
<dbReference type="Proteomes" id="UP001187192">
    <property type="component" value="Unassembled WGS sequence"/>
</dbReference>